<dbReference type="InterPro" id="IPR003746">
    <property type="entry name" value="DUF167"/>
</dbReference>
<evidence type="ECO:0000256" key="1">
    <source>
        <dbReference type="ARBA" id="ARBA00010364"/>
    </source>
</evidence>
<protein>
    <recommendedName>
        <fullName evidence="2">UPF0235 protein TcarDRAFT_0574</fullName>
    </recommendedName>
</protein>
<evidence type="ECO:0000313" key="3">
    <source>
        <dbReference type="EMBL" id="EAX47066.1"/>
    </source>
</evidence>
<reference evidence="3 4" key="2">
    <citation type="submission" date="2007-01" db="EMBL/GenBank/DDBJ databases">
        <title>Sequencing of the draft genome and assembly of Thermosinus carboxydivorans Nor1.</title>
        <authorList>
            <consortium name="US DOE Joint Genome Institute (JGI-PGF)"/>
            <person name="Copeland A."/>
            <person name="Lucas S."/>
            <person name="Lapidus A."/>
            <person name="Barry K."/>
            <person name="Glavina del Rio T."/>
            <person name="Dalin E."/>
            <person name="Tice H."/>
            <person name="Bruce D."/>
            <person name="Pitluck S."/>
            <person name="Richardson P."/>
        </authorList>
    </citation>
    <scope>NUCLEOTIDE SEQUENCE [LARGE SCALE GENOMIC DNA]</scope>
    <source>
        <strain evidence="3 4">Nor1</strain>
    </source>
</reference>
<dbReference type="GO" id="GO:0005737">
    <property type="term" value="C:cytoplasm"/>
    <property type="evidence" value="ECO:0007669"/>
    <property type="project" value="TreeGrafter"/>
</dbReference>
<dbReference type="Proteomes" id="UP000005139">
    <property type="component" value="Unassembled WGS sequence"/>
</dbReference>
<comment type="similarity">
    <text evidence="1 2">Belongs to the UPF0235 family.</text>
</comment>
<dbReference type="RefSeq" id="WP_007289910.1">
    <property type="nucleotide sequence ID" value="NZ_AAWL01000015.1"/>
</dbReference>
<proteinExistence type="inferred from homology"/>
<dbReference type="NCBIfam" id="TIGR00251">
    <property type="entry name" value="DUF167 family protein"/>
    <property type="match status" value="1"/>
</dbReference>
<keyword evidence="4" id="KW-1185">Reference proteome</keyword>
<evidence type="ECO:0000313" key="4">
    <source>
        <dbReference type="Proteomes" id="UP000005139"/>
    </source>
</evidence>
<name>A1HSA4_9FIRM</name>
<accession>A1HSA4</accession>
<dbReference type="PANTHER" id="PTHR13420:SF7">
    <property type="entry name" value="UPF0235 PROTEIN C15ORF40"/>
    <property type="match status" value="1"/>
</dbReference>
<organism evidence="3 4">
    <name type="scientific">Thermosinus carboxydivorans Nor1</name>
    <dbReference type="NCBI Taxonomy" id="401526"/>
    <lineage>
        <taxon>Bacteria</taxon>
        <taxon>Bacillati</taxon>
        <taxon>Bacillota</taxon>
        <taxon>Negativicutes</taxon>
        <taxon>Selenomonadales</taxon>
        <taxon>Sporomusaceae</taxon>
        <taxon>Thermosinus</taxon>
    </lineage>
</organism>
<dbReference type="EMBL" id="AAWL01000015">
    <property type="protein sequence ID" value="EAX47066.1"/>
    <property type="molecule type" value="Genomic_DNA"/>
</dbReference>
<comment type="caution">
    <text evidence="3">The sequence shown here is derived from an EMBL/GenBank/DDBJ whole genome shotgun (WGS) entry which is preliminary data.</text>
</comment>
<evidence type="ECO:0000256" key="2">
    <source>
        <dbReference type="HAMAP-Rule" id="MF_00634"/>
    </source>
</evidence>
<dbReference type="SMART" id="SM01152">
    <property type="entry name" value="DUF167"/>
    <property type="match status" value="1"/>
</dbReference>
<dbReference type="PANTHER" id="PTHR13420">
    <property type="entry name" value="UPF0235 PROTEIN C15ORF40"/>
    <property type="match status" value="1"/>
</dbReference>
<dbReference type="AlphaFoldDB" id="A1HSA4"/>
<dbReference type="Pfam" id="PF02594">
    <property type="entry name" value="DUF167"/>
    <property type="match status" value="1"/>
</dbReference>
<gene>
    <name evidence="3" type="ORF">TcarDRAFT_0574</name>
</gene>
<dbReference type="InterPro" id="IPR036591">
    <property type="entry name" value="YggU-like_sf"/>
</dbReference>
<dbReference type="eggNOG" id="COG1872">
    <property type="taxonomic scope" value="Bacteria"/>
</dbReference>
<sequence length="100" mass="10770">MDWQGLDFKVAPDGISFKIKVQPRASRNAVIGLAGDSLKVCVASPPVEGEANQACLAFFAALFGVAKTRIVLVSGQKSRSKVIKIMGIDMEQFKTVLDML</sequence>
<dbReference type="SUPFAM" id="SSF69786">
    <property type="entry name" value="YggU-like"/>
    <property type="match status" value="1"/>
</dbReference>
<reference evidence="3 4" key="1">
    <citation type="submission" date="2007-01" db="EMBL/GenBank/DDBJ databases">
        <title>Annotation of the draft genome assembly of Thermosinus carboxydivorans Nor1.</title>
        <authorList>
            <consortium name="US DOE Joint Genome Institute (JGI-ORNL)"/>
            <person name="Larimer F."/>
            <person name="Land M."/>
            <person name="Hauser L."/>
        </authorList>
    </citation>
    <scope>NUCLEOTIDE SEQUENCE [LARGE SCALE GENOMIC DNA]</scope>
    <source>
        <strain evidence="3 4">Nor1</strain>
    </source>
</reference>
<dbReference type="Gene3D" id="3.30.1200.10">
    <property type="entry name" value="YggU-like"/>
    <property type="match status" value="1"/>
</dbReference>
<dbReference type="HAMAP" id="MF_00634">
    <property type="entry name" value="UPF0235"/>
    <property type="match status" value="1"/>
</dbReference>